<dbReference type="InterPro" id="IPR036908">
    <property type="entry name" value="RlpA-like_sf"/>
</dbReference>
<feature type="signal peptide" evidence="2">
    <location>
        <begin position="1"/>
        <end position="19"/>
    </location>
</feature>
<dbReference type="InterPro" id="IPR051477">
    <property type="entry name" value="Expansin_CellWall"/>
</dbReference>
<dbReference type="HOGENOM" id="CLU_047639_5_0_1"/>
<gene>
    <name evidence="3" type="ORF">SERLADRAFT_433861</name>
</gene>
<accession>F8NHB5</accession>
<dbReference type="PANTHER" id="PTHR31836">
    <property type="match status" value="1"/>
</dbReference>
<dbReference type="RefSeq" id="XP_007314160.1">
    <property type="nucleotide sequence ID" value="XM_007314098.1"/>
</dbReference>
<dbReference type="GeneID" id="18814252"/>
<dbReference type="CDD" id="cd22191">
    <property type="entry name" value="DPBB_RlpA_EXP_N-like"/>
    <property type="match status" value="1"/>
</dbReference>
<organism>
    <name type="scientific">Serpula lacrymans var. lacrymans (strain S7.9)</name>
    <name type="common">Dry rot fungus</name>
    <dbReference type="NCBI Taxonomy" id="578457"/>
    <lineage>
        <taxon>Eukaryota</taxon>
        <taxon>Fungi</taxon>
        <taxon>Dikarya</taxon>
        <taxon>Basidiomycota</taxon>
        <taxon>Agaricomycotina</taxon>
        <taxon>Agaricomycetes</taxon>
        <taxon>Agaricomycetidae</taxon>
        <taxon>Boletales</taxon>
        <taxon>Coniophorineae</taxon>
        <taxon>Serpulaceae</taxon>
        <taxon>Serpula</taxon>
    </lineage>
</organism>
<evidence type="ECO:0000256" key="2">
    <source>
        <dbReference type="SAM" id="SignalP"/>
    </source>
</evidence>
<dbReference type="AlphaFoldDB" id="F8NHB5"/>
<keyword evidence="1 2" id="KW-0732">Signal</keyword>
<evidence type="ECO:0000313" key="3">
    <source>
        <dbReference type="EMBL" id="EGO29918.1"/>
    </source>
</evidence>
<sequence length="138" mass="15111">MKLFTKLLLSSLTLSLASAASLNLQKDQLQLREETITLSKRFDNATIVYFLALGNSTCGTTMELNDFIVSINSEQYEGGSRCLEYVTVSYEGMSSTGQIVNECTTCPPYGLALSPGMWSSFGLSTEPSVIYGDWVFDS</sequence>
<dbReference type="KEGG" id="sla:SERLADRAFT_433861"/>
<protein>
    <submittedName>
        <fullName evidence="3">Uncharacterized protein</fullName>
    </submittedName>
</protein>
<proteinExistence type="predicted"/>
<dbReference type="PANTHER" id="PTHR31836:SF28">
    <property type="entry name" value="SRCR DOMAIN-CONTAINING PROTEIN-RELATED"/>
    <property type="match status" value="1"/>
</dbReference>
<feature type="chain" id="PRO_5003381466" evidence="2">
    <location>
        <begin position="20"/>
        <end position="138"/>
    </location>
</feature>
<dbReference type="EMBL" id="GL945429">
    <property type="protein sequence ID" value="EGO29918.1"/>
    <property type="molecule type" value="Genomic_DNA"/>
</dbReference>
<dbReference type="Gene3D" id="2.40.40.10">
    <property type="entry name" value="RlpA-like domain"/>
    <property type="match status" value="1"/>
</dbReference>
<dbReference type="SUPFAM" id="SSF50685">
    <property type="entry name" value="Barwin-like endoglucanases"/>
    <property type="match status" value="1"/>
</dbReference>
<dbReference type="Proteomes" id="UP000008064">
    <property type="component" value="Unassembled WGS sequence"/>
</dbReference>
<reference evidence="3" key="1">
    <citation type="submission" date="2011-04" db="EMBL/GenBank/DDBJ databases">
        <title>Evolution of plant cell wall degrading machinery underlies the functional diversity of forest fungi.</title>
        <authorList>
            <consortium name="US DOE Joint Genome Institute (JGI-PGF)"/>
            <person name="Eastwood D.C."/>
            <person name="Floudas D."/>
            <person name="Binder M."/>
            <person name="Majcherczyk A."/>
            <person name="Schneider P."/>
            <person name="Aerts A."/>
            <person name="Asiegbu F.O."/>
            <person name="Baker S.E."/>
            <person name="Barry K."/>
            <person name="Bendiksby M."/>
            <person name="Blumentritt M."/>
            <person name="Coutinho P.M."/>
            <person name="Cullen D."/>
            <person name="Cullen D."/>
            <person name="Gathman A."/>
            <person name="Goodell B."/>
            <person name="Henrissat B."/>
            <person name="Ihrmark K."/>
            <person name="Kauserud H."/>
            <person name="Kohler A."/>
            <person name="LaButti K."/>
            <person name="Lapidus A."/>
            <person name="Lavin J.L."/>
            <person name="Lee Y.-H."/>
            <person name="Lindquist E."/>
            <person name="Lilly W."/>
            <person name="Lucas S."/>
            <person name="Morin E."/>
            <person name="Murat C."/>
            <person name="Oguiza J.A."/>
            <person name="Park J."/>
            <person name="Pisabarro A.G."/>
            <person name="Riley R."/>
            <person name="Rosling A."/>
            <person name="Salamov A."/>
            <person name="Schmidt O."/>
            <person name="Schmutz J."/>
            <person name="Skrede I."/>
            <person name="Stenlid J."/>
            <person name="Wiebenga A."/>
            <person name="Xie X."/>
            <person name="Kues U."/>
            <person name="Hibbett D.S."/>
            <person name="Hoffmeister D."/>
            <person name="Hogberg N."/>
            <person name="Martin F."/>
            <person name="Grigoriev I.V."/>
            <person name="Watkinson S.C."/>
        </authorList>
    </citation>
    <scope>NUCLEOTIDE SEQUENCE</scope>
    <source>
        <strain evidence="3">S7.9</strain>
    </source>
</reference>
<name>F8NHB5_SERL9</name>
<dbReference type="OrthoDB" id="623670at2759"/>
<evidence type="ECO:0000256" key="1">
    <source>
        <dbReference type="ARBA" id="ARBA00022729"/>
    </source>
</evidence>